<name>A0A517L7H2_9PEZI</name>
<accession>A0A517L7H2</accession>
<evidence type="ECO:0000313" key="3">
    <source>
        <dbReference type="Proteomes" id="UP000316270"/>
    </source>
</evidence>
<dbReference type="AlphaFoldDB" id="A0A517L7H2"/>
<evidence type="ECO:0000256" key="1">
    <source>
        <dbReference type="SAM" id="MobiDB-lite"/>
    </source>
</evidence>
<reference evidence="2 3" key="1">
    <citation type="submission" date="2019-07" db="EMBL/GenBank/DDBJ databases">
        <title>Finished genome of Venturia effusa.</title>
        <authorList>
            <person name="Young C.A."/>
            <person name="Cox M.P."/>
            <person name="Ganley A.R.D."/>
            <person name="David W.J."/>
        </authorList>
    </citation>
    <scope>NUCLEOTIDE SEQUENCE [LARGE SCALE GENOMIC DNA]</scope>
    <source>
        <strain evidence="3">albino</strain>
    </source>
</reference>
<dbReference type="OrthoDB" id="3913028at2759"/>
<dbReference type="EMBL" id="CP042190">
    <property type="protein sequence ID" value="QDS71576.1"/>
    <property type="molecule type" value="Genomic_DNA"/>
</dbReference>
<evidence type="ECO:0000313" key="2">
    <source>
        <dbReference type="EMBL" id="QDS71576.1"/>
    </source>
</evidence>
<dbReference type="Proteomes" id="UP000316270">
    <property type="component" value="Chromosome 6"/>
</dbReference>
<protein>
    <submittedName>
        <fullName evidence="2">Uncharacterized protein</fullName>
    </submittedName>
</protein>
<feature type="compositionally biased region" description="Polar residues" evidence="1">
    <location>
        <begin position="121"/>
        <end position="144"/>
    </location>
</feature>
<sequence length="160" mass="18096">MSQASTDSSLRSAVKFDLDEKDKSDILVYRYRQGGIQTSSQEKLCKELDKEPGLRCSKISIPRGNSRVEVHHGDLFPESQRDLVRDKPNFKSSVASIMLPFTVRIRRMLFNQHKDLYIVSPDTSPNSSPATSKHPTPSQTWQDQHNGEHDGTMQTEPDPA</sequence>
<gene>
    <name evidence="2" type="ORF">FKW77_005998</name>
</gene>
<keyword evidence="3" id="KW-1185">Reference proteome</keyword>
<organism evidence="2 3">
    <name type="scientific">Venturia effusa</name>
    <dbReference type="NCBI Taxonomy" id="50376"/>
    <lineage>
        <taxon>Eukaryota</taxon>
        <taxon>Fungi</taxon>
        <taxon>Dikarya</taxon>
        <taxon>Ascomycota</taxon>
        <taxon>Pezizomycotina</taxon>
        <taxon>Dothideomycetes</taxon>
        <taxon>Pleosporomycetidae</taxon>
        <taxon>Venturiales</taxon>
        <taxon>Venturiaceae</taxon>
        <taxon>Venturia</taxon>
    </lineage>
</organism>
<proteinExistence type="predicted"/>
<feature type="region of interest" description="Disordered" evidence="1">
    <location>
        <begin position="120"/>
        <end position="160"/>
    </location>
</feature>